<protein>
    <recommendedName>
        <fullName evidence="4">PH domain-containing protein</fullName>
    </recommendedName>
</protein>
<evidence type="ECO:0000313" key="2">
    <source>
        <dbReference type="EMBL" id="GAA4245937.1"/>
    </source>
</evidence>
<sequence>MASGDLADGAGPRRELRLSPSPDERQLLWIRSLVAAAGTSPPVADECPDRERFAESSQALAGLGPGGRLRTVPGQVALADGIFAVA</sequence>
<reference evidence="3" key="1">
    <citation type="journal article" date="2019" name="Int. J. Syst. Evol. Microbiol.">
        <title>The Global Catalogue of Microorganisms (GCM) 10K type strain sequencing project: providing services to taxonomists for standard genome sequencing and annotation.</title>
        <authorList>
            <consortium name="The Broad Institute Genomics Platform"/>
            <consortium name="The Broad Institute Genome Sequencing Center for Infectious Disease"/>
            <person name="Wu L."/>
            <person name="Ma J."/>
        </authorList>
    </citation>
    <scope>NUCLEOTIDE SEQUENCE [LARGE SCALE GENOMIC DNA]</scope>
    <source>
        <strain evidence="3">JCM 17441</strain>
    </source>
</reference>
<accession>A0ABP8D1B5</accession>
<evidence type="ECO:0008006" key="4">
    <source>
        <dbReference type="Google" id="ProtNLM"/>
    </source>
</evidence>
<keyword evidence="3" id="KW-1185">Reference proteome</keyword>
<feature type="compositionally biased region" description="Basic and acidic residues" evidence="1">
    <location>
        <begin position="11"/>
        <end position="21"/>
    </location>
</feature>
<dbReference type="EMBL" id="BAABAT010000003">
    <property type="protein sequence ID" value="GAA4245937.1"/>
    <property type="molecule type" value="Genomic_DNA"/>
</dbReference>
<proteinExistence type="predicted"/>
<name>A0ABP8D1B5_9ACTN</name>
<dbReference type="Proteomes" id="UP001500620">
    <property type="component" value="Unassembled WGS sequence"/>
</dbReference>
<evidence type="ECO:0000313" key="3">
    <source>
        <dbReference type="Proteomes" id="UP001500620"/>
    </source>
</evidence>
<gene>
    <name evidence="2" type="ORF">GCM10022255_015260</name>
</gene>
<evidence type="ECO:0000256" key="1">
    <source>
        <dbReference type="SAM" id="MobiDB-lite"/>
    </source>
</evidence>
<feature type="region of interest" description="Disordered" evidence="1">
    <location>
        <begin position="1"/>
        <end position="21"/>
    </location>
</feature>
<comment type="caution">
    <text evidence="2">The sequence shown here is derived from an EMBL/GenBank/DDBJ whole genome shotgun (WGS) entry which is preliminary data.</text>
</comment>
<organism evidence="2 3">
    <name type="scientific">Dactylosporangium darangshiense</name>
    <dbReference type="NCBI Taxonomy" id="579108"/>
    <lineage>
        <taxon>Bacteria</taxon>
        <taxon>Bacillati</taxon>
        <taxon>Actinomycetota</taxon>
        <taxon>Actinomycetes</taxon>
        <taxon>Micromonosporales</taxon>
        <taxon>Micromonosporaceae</taxon>
        <taxon>Dactylosporangium</taxon>
    </lineage>
</organism>